<dbReference type="AlphaFoldDB" id="A0A5C4TK92"/>
<dbReference type="GO" id="GO:0003677">
    <property type="term" value="F:DNA binding"/>
    <property type="evidence" value="ECO:0007669"/>
    <property type="project" value="UniProtKB-KW"/>
</dbReference>
<dbReference type="PROSITE" id="PS50943">
    <property type="entry name" value="HTH_CROC1"/>
    <property type="match status" value="1"/>
</dbReference>
<gene>
    <name evidence="3" type="ORF">DID87_02035</name>
</gene>
<dbReference type="PANTHER" id="PTHR46558:SF11">
    <property type="entry name" value="HTH-TYPE TRANSCRIPTIONAL REGULATOR XRE"/>
    <property type="match status" value="1"/>
</dbReference>
<dbReference type="InterPro" id="IPR010982">
    <property type="entry name" value="Lambda_DNA-bd_dom_sf"/>
</dbReference>
<dbReference type="CDD" id="cd00093">
    <property type="entry name" value="HTH_XRE"/>
    <property type="match status" value="1"/>
</dbReference>
<dbReference type="Pfam" id="PF01381">
    <property type="entry name" value="HTH_3"/>
    <property type="match status" value="1"/>
</dbReference>
<evidence type="ECO:0000313" key="3">
    <source>
        <dbReference type="EMBL" id="TNK90904.1"/>
    </source>
</evidence>
<dbReference type="SUPFAM" id="SSF47413">
    <property type="entry name" value="lambda repressor-like DNA-binding domains"/>
    <property type="match status" value="1"/>
</dbReference>
<evidence type="ECO:0000259" key="2">
    <source>
        <dbReference type="PROSITE" id="PS50943"/>
    </source>
</evidence>
<protein>
    <submittedName>
        <fullName evidence="3">XRE family transcriptional regulator</fullName>
    </submittedName>
</protein>
<evidence type="ECO:0000313" key="4">
    <source>
        <dbReference type="Proteomes" id="UP000313312"/>
    </source>
</evidence>
<organism evidence="3 4">
    <name type="scientific">Fructilactobacillus sanfranciscensis</name>
    <name type="common">Lactobacillus sanfranciscensis</name>
    <dbReference type="NCBI Taxonomy" id="1625"/>
    <lineage>
        <taxon>Bacteria</taxon>
        <taxon>Bacillati</taxon>
        <taxon>Bacillota</taxon>
        <taxon>Bacilli</taxon>
        <taxon>Lactobacillales</taxon>
        <taxon>Lactobacillaceae</taxon>
        <taxon>Fructilactobacillus</taxon>
    </lineage>
</organism>
<sequence>MGGKKLEYKIGLVLKKYRKENGITQEEFAKISKVSQAYVSKIERHSRKKVNLEICSKLANGMNLTIEELLEKSLVKEVSYEKN</sequence>
<keyword evidence="1" id="KW-0238">DNA-binding</keyword>
<dbReference type="EMBL" id="QFCR01000003">
    <property type="protein sequence ID" value="TNK90904.1"/>
    <property type="molecule type" value="Genomic_DNA"/>
</dbReference>
<dbReference type="PANTHER" id="PTHR46558">
    <property type="entry name" value="TRACRIPTIONAL REGULATORY PROTEIN-RELATED-RELATED"/>
    <property type="match status" value="1"/>
</dbReference>
<feature type="domain" description="HTH cro/C1-type" evidence="2">
    <location>
        <begin position="14"/>
        <end position="69"/>
    </location>
</feature>
<dbReference type="Gene3D" id="1.10.260.40">
    <property type="entry name" value="lambda repressor-like DNA-binding domains"/>
    <property type="match status" value="1"/>
</dbReference>
<dbReference type="InterPro" id="IPR001387">
    <property type="entry name" value="Cro/C1-type_HTH"/>
</dbReference>
<dbReference type="SMART" id="SM00530">
    <property type="entry name" value="HTH_XRE"/>
    <property type="match status" value="1"/>
</dbReference>
<reference evidence="3 4" key="1">
    <citation type="submission" date="2018-05" db="EMBL/GenBank/DDBJ databases">
        <title>Lactobacillus sanfranciscensis Ah4 draft denome sequence.</title>
        <authorList>
            <person name="Zhang G."/>
        </authorList>
    </citation>
    <scope>NUCLEOTIDE SEQUENCE [LARGE SCALE GENOMIC DNA]</scope>
    <source>
        <strain evidence="3 4">Ah4</strain>
    </source>
</reference>
<evidence type="ECO:0000256" key="1">
    <source>
        <dbReference type="ARBA" id="ARBA00023125"/>
    </source>
</evidence>
<name>A0A5C4TK92_FRUSA</name>
<dbReference type="Proteomes" id="UP000313312">
    <property type="component" value="Unassembled WGS sequence"/>
</dbReference>
<accession>A0A5C4TK92</accession>
<proteinExistence type="predicted"/>
<comment type="caution">
    <text evidence="3">The sequence shown here is derived from an EMBL/GenBank/DDBJ whole genome shotgun (WGS) entry which is preliminary data.</text>
</comment>